<evidence type="ECO:0000313" key="2">
    <source>
        <dbReference type="Proteomes" id="UP000294963"/>
    </source>
</evidence>
<dbReference type="EMBL" id="SLVJ01000041">
    <property type="protein sequence ID" value="TCM59599.1"/>
    <property type="molecule type" value="Genomic_DNA"/>
</dbReference>
<dbReference type="PROSITE" id="PS51257">
    <property type="entry name" value="PROKAR_LIPOPROTEIN"/>
    <property type="match status" value="1"/>
</dbReference>
<gene>
    <name evidence="1" type="ORF">EC844_1416</name>
</gene>
<evidence type="ECO:0008006" key="3">
    <source>
        <dbReference type="Google" id="ProtNLM"/>
    </source>
</evidence>
<evidence type="ECO:0000313" key="1">
    <source>
        <dbReference type="EMBL" id="TCM59599.1"/>
    </source>
</evidence>
<accession>A0A4R1X9E7</accession>
<dbReference type="Proteomes" id="UP000294963">
    <property type="component" value="Unassembled WGS sequence"/>
</dbReference>
<dbReference type="AlphaFoldDB" id="A0A4R1X9E7"/>
<sequence>MKLGIIMLISFFFLQSCVSNSCIENNKKISSLDSVHESGTFRVFYSMNPNSPDYLVNSKDMNKNDIPDIVEDILIQANTTSDALRYLGFIHPLESNRYKSKAKFIDIHLITMQGNGNAGENAVLHKEMKNKKNKCALVINIRNSIDFPGNYWTIVNHELFHLYQYGYTQFKGGWYLEGMTNSMERIFKRGHQGGLNKGEILLPSNQLELENNVYKISYNELWARLAVLSDHSDGQLKLPLDILDRRYIDGTKVFKDENLKGYLIFKRILENMGEISDEISKKNKWDKYHWKESDQIDPVNRKDMLSAIQQAMIEFGLDKTSEQKAFLKLH</sequence>
<keyword evidence="2" id="KW-1185">Reference proteome</keyword>
<name>A0A4R1X9E7_ACICA</name>
<comment type="caution">
    <text evidence="1">The sequence shown here is derived from an EMBL/GenBank/DDBJ whole genome shotgun (WGS) entry which is preliminary data.</text>
</comment>
<reference evidence="1 2" key="1">
    <citation type="submission" date="2019-03" db="EMBL/GenBank/DDBJ databases">
        <title>Genomic analyses of the natural microbiome of Caenorhabditis elegans.</title>
        <authorList>
            <person name="Samuel B."/>
        </authorList>
    </citation>
    <scope>NUCLEOTIDE SEQUENCE [LARGE SCALE GENOMIC DNA]</scope>
    <source>
        <strain evidence="1 2">JUb89</strain>
    </source>
</reference>
<dbReference type="OrthoDB" id="262317at2"/>
<organism evidence="1 2">
    <name type="scientific">Acinetobacter calcoaceticus</name>
    <dbReference type="NCBI Taxonomy" id="471"/>
    <lineage>
        <taxon>Bacteria</taxon>
        <taxon>Pseudomonadati</taxon>
        <taxon>Pseudomonadota</taxon>
        <taxon>Gammaproteobacteria</taxon>
        <taxon>Moraxellales</taxon>
        <taxon>Moraxellaceae</taxon>
        <taxon>Acinetobacter</taxon>
        <taxon>Acinetobacter calcoaceticus/baumannii complex</taxon>
    </lineage>
</organism>
<proteinExistence type="predicted"/>
<protein>
    <recommendedName>
        <fullName evidence="3">Peptidase MA superfamily protein</fullName>
    </recommendedName>
</protein>